<keyword evidence="1" id="KW-0175">Coiled coil</keyword>
<feature type="compositionally biased region" description="Polar residues" evidence="2">
    <location>
        <begin position="790"/>
        <end position="802"/>
    </location>
</feature>
<protein>
    <submittedName>
        <fullName evidence="3">Uncharacterized protein</fullName>
    </submittedName>
</protein>
<proteinExistence type="predicted"/>
<feature type="region of interest" description="Disordered" evidence="2">
    <location>
        <begin position="1"/>
        <end position="61"/>
    </location>
</feature>
<feature type="region of interest" description="Disordered" evidence="2">
    <location>
        <begin position="700"/>
        <end position="735"/>
    </location>
</feature>
<evidence type="ECO:0000256" key="2">
    <source>
        <dbReference type="SAM" id="MobiDB-lite"/>
    </source>
</evidence>
<gene>
    <name evidence="3" type="ORF">SPSC_01046</name>
</gene>
<evidence type="ECO:0000313" key="3">
    <source>
        <dbReference type="EMBL" id="CDU22416.1"/>
    </source>
</evidence>
<feature type="coiled-coil region" evidence="1">
    <location>
        <begin position="742"/>
        <end position="769"/>
    </location>
</feature>
<dbReference type="AlphaFoldDB" id="A0A127Z8L2"/>
<sequence>MDSSQDSFFRPLCSGDTHDSSAPTDALSLALDTPTSTTTAASSQALAPQTHNSFQTQRQSDSSNLAAQMALLLPPAPSFAATPLPFTMATPVEPLHLAGMAAQTSGLPGHEHLDLSLTLSSLTTSADNPFLSQTSEFPLASAHSTASTINQSWNAPSSSTARDAASSLGLFIPTHDQNPPATLTSSFVSPEMQSQPSKNTMTVPRSLSTSFMSLNRQLPHLQSQTISSNSDWQAPFTVTSSDSGPSAAGNLTQQQMLAYKQSLTKAHTDRLGGLLGLQHPLTLAAGQRRPHSLQSSHFERAFDAKQPPMLPQGCDDLIMVVDQEDTIVWTSDSMRACADMLSNSTGNAEMDDVYAGWRSETSAGRRIKVSDLLADDQAVSWWQQACREIRLSQQQISADTERTSRRRKEIILARRNAQNEEMLIELTIVATRNHQVARDGCLMVQLRNVAIPAIAAVSSQPTMGSSLFHPSRTLLGGGNSSGALGNAELRLLVSRNGLILRTTSPSALSSSLLQGDSPRRCGEARAIFALFGEGASVPAFGQSLVEVPKLAPLLHVVTQAAVVGLAQTVQLTSGGRQITATVQPVLRTRSIDAEGSRRVHAAAAKVWITLSAPSTVMRRSSAIMTPTRTGLGGNTSGGMGTTQLFTPQSRAAALDRRHSYQVFKPESSFQAPRWPLSFHEQAEGGASAASLYAHAVSARTASTSRSHSSAMGKGRESSTQHMPAPLSQESQKTRSEEIFPVNDSLSMLMAQLEEDNRNLRRQIDARRSRRQIQAPVFAQPFAQPFTQPQWSPAPTQSLQGAQMSYPPSYSPLSEEAMPGSCPTRLMYLP</sequence>
<reference evidence="3" key="1">
    <citation type="submission" date="2014-06" db="EMBL/GenBank/DDBJ databases">
        <authorList>
            <person name="Ju J."/>
            <person name="Zhang J."/>
        </authorList>
    </citation>
    <scope>NUCLEOTIDE SEQUENCE</scope>
    <source>
        <strain evidence="3">SscI8</strain>
    </source>
</reference>
<name>A0A127Z8L2_9BASI</name>
<organism evidence="3">
    <name type="scientific">Sporisorium scitamineum</name>
    <dbReference type="NCBI Taxonomy" id="49012"/>
    <lineage>
        <taxon>Eukaryota</taxon>
        <taxon>Fungi</taxon>
        <taxon>Dikarya</taxon>
        <taxon>Basidiomycota</taxon>
        <taxon>Ustilaginomycotina</taxon>
        <taxon>Ustilaginomycetes</taxon>
        <taxon>Ustilaginales</taxon>
        <taxon>Ustilaginaceae</taxon>
        <taxon>Sporisorium</taxon>
    </lineage>
</organism>
<feature type="compositionally biased region" description="Low complexity" evidence="2">
    <location>
        <begin position="26"/>
        <end position="50"/>
    </location>
</feature>
<feature type="region of interest" description="Disordered" evidence="2">
    <location>
        <begin position="789"/>
        <end position="818"/>
    </location>
</feature>
<dbReference type="OrthoDB" id="2556793at2759"/>
<dbReference type="EMBL" id="LK056656">
    <property type="protein sequence ID" value="CDU22416.1"/>
    <property type="molecule type" value="Genomic_DNA"/>
</dbReference>
<accession>A0A127Z8L2</accession>
<feature type="compositionally biased region" description="Polar residues" evidence="2">
    <location>
        <begin position="51"/>
        <end position="61"/>
    </location>
</feature>
<evidence type="ECO:0000256" key="1">
    <source>
        <dbReference type="SAM" id="Coils"/>
    </source>
</evidence>
<feature type="compositionally biased region" description="Low complexity" evidence="2">
    <location>
        <begin position="700"/>
        <end position="710"/>
    </location>
</feature>